<evidence type="ECO:0000256" key="1">
    <source>
        <dbReference type="SAM" id="MobiDB-lite"/>
    </source>
</evidence>
<evidence type="ECO:0000313" key="3">
    <source>
        <dbReference type="Proteomes" id="UP000324222"/>
    </source>
</evidence>
<reference evidence="2 3" key="1">
    <citation type="submission" date="2019-05" db="EMBL/GenBank/DDBJ databases">
        <title>Another draft genome of Portunus trituberculatus and its Hox gene families provides insights of decapod evolution.</title>
        <authorList>
            <person name="Jeong J.-H."/>
            <person name="Song I."/>
            <person name="Kim S."/>
            <person name="Choi T."/>
            <person name="Kim D."/>
            <person name="Ryu S."/>
            <person name="Kim W."/>
        </authorList>
    </citation>
    <scope>NUCLEOTIDE SEQUENCE [LARGE SCALE GENOMIC DNA]</scope>
    <source>
        <tissue evidence="2">Muscle</tissue>
    </source>
</reference>
<sequence length="332" mass="36279">MPTKLSPTATLDSVSVLLNSPRATTSQSHSIDSSGDSPCLEFALSAYFPGERTLKPLDVASMLEKASDHGKSNFRCVAPPSVPCRLPPTRADPRLSSCLWRGSAYPSLPHQVREPEQRLAAAESLSRQKLAHRLSTVGLVSLLRDRLHDLASTFQDCPPEKLHGILLTLADVAEGTAGMMAFDLPHLAKSFAKARLEARQSAARDVLEAAKRGVVRAEPLSMELFDPVVTDRVFSSVPTIIQVTPQPPAKPRPAPAPTPAQRQINSHRLPFPRKRAQPAYQLGYKKVLRTTSSQEKKQPIQYRGTTGNATSMSAKPSSTQRPPYRSRQEKGN</sequence>
<feature type="compositionally biased region" description="Polar residues" evidence="1">
    <location>
        <begin position="303"/>
        <end position="321"/>
    </location>
</feature>
<evidence type="ECO:0000313" key="2">
    <source>
        <dbReference type="EMBL" id="MPC63764.1"/>
    </source>
</evidence>
<feature type="compositionally biased region" description="Pro residues" evidence="1">
    <location>
        <begin position="245"/>
        <end position="258"/>
    </location>
</feature>
<feature type="region of interest" description="Disordered" evidence="1">
    <location>
        <begin position="241"/>
        <end position="332"/>
    </location>
</feature>
<keyword evidence="3" id="KW-1185">Reference proteome</keyword>
<gene>
    <name evidence="2" type="ORF">E2C01_057867</name>
</gene>
<dbReference type="AlphaFoldDB" id="A0A5B7H4J5"/>
<protein>
    <submittedName>
        <fullName evidence="2">Uncharacterized protein</fullName>
    </submittedName>
</protein>
<accession>A0A5B7H4J5</accession>
<proteinExistence type="predicted"/>
<dbReference type="EMBL" id="VSRR010021231">
    <property type="protein sequence ID" value="MPC63764.1"/>
    <property type="molecule type" value="Genomic_DNA"/>
</dbReference>
<organism evidence="2 3">
    <name type="scientific">Portunus trituberculatus</name>
    <name type="common">Swimming crab</name>
    <name type="synonym">Neptunus trituberculatus</name>
    <dbReference type="NCBI Taxonomy" id="210409"/>
    <lineage>
        <taxon>Eukaryota</taxon>
        <taxon>Metazoa</taxon>
        <taxon>Ecdysozoa</taxon>
        <taxon>Arthropoda</taxon>
        <taxon>Crustacea</taxon>
        <taxon>Multicrustacea</taxon>
        <taxon>Malacostraca</taxon>
        <taxon>Eumalacostraca</taxon>
        <taxon>Eucarida</taxon>
        <taxon>Decapoda</taxon>
        <taxon>Pleocyemata</taxon>
        <taxon>Brachyura</taxon>
        <taxon>Eubrachyura</taxon>
        <taxon>Portunoidea</taxon>
        <taxon>Portunidae</taxon>
        <taxon>Portuninae</taxon>
        <taxon>Portunus</taxon>
    </lineage>
</organism>
<dbReference type="Proteomes" id="UP000324222">
    <property type="component" value="Unassembled WGS sequence"/>
</dbReference>
<comment type="caution">
    <text evidence="2">The sequence shown here is derived from an EMBL/GenBank/DDBJ whole genome shotgun (WGS) entry which is preliminary data.</text>
</comment>
<name>A0A5B7H4J5_PORTR</name>